<dbReference type="GO" id="GO:0005829">
    <property type="term" value="C:cytosol"/>
    <property type="evidence" value="ECO:0007669"/>
    <property type="project" value="TreeGrafter"/>
</dbReference>
<dbReference type="AlphaFoldDB" id="A0A1H3XWM3"/>
<dbReference type="InterPro" id="IPR033132">
    <property type="entry name" value="GH_1_N_CS"/>
</dbReference>
<dbReference type="Proteomes" id="UP000183469">
    <property type="component" value="Unassembled WGS sequence"/>
</dbReference>
<evidence type="ECO:0000256" key="3">
    <source>
        <dbReference type="ARBA" id="ARBA00023295"/>
    </source>
</evidence>
<dbReference type="InterPro" id="IPR017853">
    <property type="entry name" value="GH"/>
</dbReference>
<evidence type="ECO:0000313" key="6">
    <source>
        <dbReference type="EMBL" id="SFA98003.1"/>
    </source>
</evidence>
<dbReference type="PANTHER" id="PTHR10353">
    <property type="entry name" value="GLYCOSYL HYDROLASE"/>
    <property type="match status" value="1"/>
</dbReference>
<keyword evidence="3" id="KW-0326">Glycosidase</keyword>
<accession>A0A1H3XWM3</accession>
<dbReference type="GO" id="GO:0016052">
    <property type="term" value="P:carbohydrate catabolic process"/>
    <property type="evidence" value="ECO:0007669"/>
    <property type="project" value="TreeGrafter"/>
</dbReference>
<dbReference type="NCBIfam" id="NF007154">
    <property type="entry name" value="PRK09589.1"/>
    <property type="match status" value="1"/>
</dbReference>
<evidence type="ECO:0000313" key="5">
    <source>
        <dbReference type="EMBL" id="SEA03869.1"/>
    </source>
</evidence>
<dbReference type="FunFam" id="3.20.20.80:FF:000004">
    <property type="entry name" value="Beta-glucosidase 6-phospho-beta-glucosidase"/>
    <property type="match status" value="1"/>
</dbReference>
<dbReference type="OrthoDB" id="9765195at2"/>
<dbReference type="EMBL" id="FOJX01000005">
    <property type="protein sequence ID" value="SFA98003.1"/>
    <property type="molecule type" value="Genomic_DNA"/>
</dbReference>
<dbReference type="NCBIfam" id="NF011589">
    <property type="entry name" value="PRK15014.1"/>
    <property type="match status" value="1"/>
</dbReference>
<protein>
    <submittedName>
        <fullName evidence="5">6-phospho-beta-glucosidase</fullName>
    </submittedName>
</protein>
<dbReference type="SUPFAM" id="SSF51445">
    <property type="entry name" value="(Trans)glycosidases"/>
    <property type="match status" value="1"/>
</dbReference>
<dbReference type="EMBL" id="FNQG01000006">
    <property type="protein sequence ID" value="SEA03869.1"/>
    <property type="molecule type" value="Genomic_DNA"/>
</dbReference>
<reference evidence="7 8" key="1">
    <citation type="submission" date="2016-10" db="EMBL/GenBank/DDBJ databases">
        <authorList>
            <person name="de Groot N.N."/>
        </authorList>
    </citation>
    <scope>NUCLEOTIDE SEQUENCE [LARGE SCALE GENOMIC DNA]</scope>
    <source>
        <strain evidence="5 7">DSM 2872</strain>
        <strain evidence="6 8">L14</strain>
    </source>
</reference>
<organism evidence="5 7">
    <name type="scientific">Selenomonas ruminantium</name>
    <dbReference type="NCBI Taxonomy" id="971"/>
    <lineage>
        <taxon>Bacteria</taxon>
        <taxon>Bacillati</taxon>
        <taxon>Bacillota</taxon>
        <taxon>Negativicutes</taxon>
        <taxon>Selenomonadales</taxon>
        <taxon>Selenomonadaceae</taxon>
        <taxon>Selenomonas</taxon>
    </lineage>
</organism>
<name>A0A1H3XWM3_SELRU</name>
<dbReference type="PANTHER" id="PTHR10353:SF85">
    <property type="entry name" value="ARYL-PHOSPHO-BETA-D-GLUCOSIDASE BGLA"/>
    <property type="match status" value="1"/>
</dbReference>
<evidence type="ECO:0000256" key="2">
    <source>
        <dbReference type="ARBA" id="ARBA00022801"/>
    </source>
</evidence>
<evidence type="ECO:0000313" key="7">
    <source>
        <dbReference type="Proteomes" id="UP000183469"/>
    </source>
</evidence>
<evidence type="ECO:0000256" key="1">
    <source>
        <dbReference type="ARBA" id="ARBA00010838"/>
    </source>
</evidence>
<dbReference type="RefSeq" id="WP_026759535.1">
    <property type="nucleotide sequence ID" value="NZ_FNQG01000006.1"/>
</dbReference>
<dbReference type="PRINTS" id="PR00131">
    <property type="entry name" value="GLHYDRLASE1"/>
</dbReference>
<dbReference type="InterPro" id="IPR001360">
    <property type="entry name" value="Glyco_hydro_1"/>
</dbReference>
<sequence length="488" mass="56042">MSFSKGFLWGGAVAAHQLEGGWQEGGKGISVADVMTAGRHGVPREITPGVLPGKNYPNHEGIEFYHRYKEDIALLAEMGFKCFRTSIAWTRIFPKGDETEPNEEGLKFYDDLFDEMHKYGMEPVITLSHFEMPYHLVTEYGGWRNRKLVDFFVRFATVCFERYKHKVKYWMTFNEINNQRELNVPFTAFTNSGVLYKKGEDKKAVMYQVAHHEFVASAKAVIEGHKINPDFQIGCMLAMTPVYPETCRPMDQIAALKEMDKSFFFGDVQVRGHYPNYVLKEWERKGYQIEMEDGDFDILSEGTVDYYAFSYYMSHATTSVDSRKKNLQGGFFDGVKNPYIEESDWGWPIDPVGLRYMLNVLQERYELPLMIVENGIGLHETPNADGLIEDDARIAYFQAHIAEMKKAVEEDGVDLMGYCPWGPIDLVSAGTGEMEKRYGFIYVDKDNEGNGTLNRARKKSFYWYKKVIESNGEDLSLDEEELPKAASF</sequence>
<dbReference type="GO" id="GO:0008422">
    <property type="term" value="F:beta-glucosidase activity"/>
    <property type="evidence" value="ECO:0007669"/>
    <property type="project" value="TreeGrafter"/>
</dbReference>
<keyword evidence="2" id="KW-0378">Hydrolase</keyword>
<proteinExistence type="inferred from homology"/>
<dbReference type="Gene3D" id="3.20.20.80">
    <property type="entry name" value="Glycosidases"/>
    <property type="match status" value="1"/>
</dbReference>
<dbReference type="Proteomes" id="UP000183843">
    <property type="component" value="Unassembled WGS sequence"/>
</dbReference>
<comment type="similarity">
    <text evidence="1 4">Belongs to the glycosyl hydrolase 1 family.</text>
</comment>
<dbReference type="PROSITE" id="PS00653">
    <property type="entry name" value="GLYCOSYL_HYDROL_F1_2"/>
    <property type="match status" value="1"/>
</dbReference>
<dbReference type="Pfam" id="PF00232">
    <property type="entry name" value="Glyco_hydro_1"/>
    <property type="match status" value="1"/>
</dbReference>
<gene>
    <name evidence="6" type="ORF">SAMN05216587_10525</name>
    <name evidence="5" type="ORF">SAMN05660648_01721</name>
</gene>
<evidence type="ECO:0000256" key="4">
    <source>
        <dbReference type="RuleBase" id="RU003690"/>
    </source>
</evidence>
<evidence type="ECO:0000313" key="8">
    <source>
        <dbReference type="Proteomes" id="UP000183843"/>
    </source>
</evidence>